<comment type="caution">
    <text evidence="1">The sequence shown here is derived from an EMBL/GenBank/DDBJ whole genome shotgun (WGS) entry which is preliminary data.</text>
</comment>
<sequence>MTIILTNKAFWYIGIFVISLLTLESSLAVISMGVTPATTLAASHDTDLKQLQILRQPLQNIEIKLKLKYERATLTVAKFTRAILTMPQQPQRATKPQNYNFHKIYFLKNTVNSRTSITGQIRRNTPRPLSVRWFFFRQTDFRIGSLLSPTQDRIPFKTITTSSAILREMFILTIRKDSVMISSCGVAYRKIQTSGPIEMISV</sequence>
<gene>
    <name evidence="1" type="ORF">FF38_09169</name>
</gene>
<organism evidence="1 2">
    <name type="scientific">Lucilia cuprina</name>
    <name type="common">Green bottle fly</name>
    <name type="synonym">Australian sheep blowfly</name>
    <dbReference type="NCBI Taxonomy" id="7375"/>
    <lineage>
        <taxon>Eukaryota</taxon>
        <taxon>Metazoa</taxon>
        <taxon>Ecdysozoa</taxon>
        <taxon>Arthropoda</taxon>
        <taxon>Hexapoda</taxon>
        <taxon>Insecta</taxon>
        <taxon>Pterygota</taxon>
        <taxon>Neoptera</taxon>
        <taxon>Endopterygota</taxon>
        <taxon>Diptera</taxon>
        <taxon>Brachycera</taxon>
        <taxon>Muscomorpha</taxon>
        <taxon>Oestroidea</taxon>
        <taxon>Calliphoridae</taxon>
        <taxon>Luciliinae</taxon>
        <taxon>Lucilia</taxon>
    </lineage>
</organism>
<protein>
    <submittedName>
        <fullName evidence="1">Uncharacterized protein</fullName>
    </submittedName>
</protein>
<keyword evidence="2" id="KW-1185">Reference proteome</keyword>
<accession>A0A0L0C9Q6</accession>
<dbReference type="AlphaFoldDB" id="A0A0L0C9Q6"/>
<evidence type="ECO:0000313" key="1">
    <source>
        <dbReference type="EMBL" id="KNC28940.1"/>
    </source>
</evidence>
<reference evidence="1 2" key="1">
    <citation type="journal article" date="2015" name="Nat. Commun.">
        <title>Lucilia cuprina genome unlocks parasitic fly biology to underpin future interventions.</title>
        <authorList>
            <person name="Anstead C.A."/>
            <person name="Korhonen P.K."/>
            <person name="Young N.D."/>
            <person name="Hall R.S."/>
            <person name="Jex A.R."/>
            <person name="Murali S.C."/>
            <person name="Hughes D.S."/>
            <person name="Lee S.F."/>
            <person name="Perry T."/>
            <person name="Stroehlein A.J."/>
            <person name="Ansell B.R."/>
            <person name="Breugelmans B."/>
            <person name="Hofmann A."/>
            <person name="Qu J."/>
            <person name="Dugan S."/>
            <person name="Lee S.L."/>
            <person name="Chao H."/>
            <person name="Dinh H."/>
            <person name="Han Y."/>
            <person name="Doddapaneni H.V."/>
            <person name="Worley K.C."/>
            <person name="Muzny D.M."/>
            <person name="Ioannidis P."/>
            <person name="Waterhouse R.M."/>
            <person name="Zdobnov E.M."/>
            <person name="James P.J."/>
            <person name="Bagnall N.H."/>
            <person name="Kotze A.C."/>
            <person name="Gibbs R.A."/>
            <person name="Richards S."/>
            <person name="Batterham P."/>
            <person name="Gasser R.B."/>
        </authorList>
    </citation>
    <scope>NUCLEOTIDE SEQUENCE [LARGE SCALE GENOMIC DNA]</scope>
    <source>
        <strain evidence="1 2">LS</strain>
        <tissue evidence="1">Full body</tissue>
    </source>
</reference>
<evidence type="ECO:0000313" key="2">
    <source>
        <dbReference type="Proteomes" id="UP000037069"/>
    </source>
</evidence>
<name>A0A0L0C9Q6_LUCCU</name>
<proteinExistence type="predicted"/>
<dbReference type="EMBL" id="JRES01000725">
    <property type="protein sequence ID" value="KNC28940.1"/>
    <property type="molecule type" value="Genomic_DNA"/>
</dbReference>
<dbReference type="Proteomes" id="UP000037069">
    <property type="component" value="Unassembled WGS sequence"/>
</dbReference>